<comment type="caution">
    <text evidence="2">The sequence shown here is derived from an EMBL/GenBank/DDBJ whole genome shotgun (WGS) entry which is preliminary data.</text>
</comment>
<dbReference type="AlphaFoldDB" id="A0A3N6LKN1"/>
<evidence type="ECO:0000313" key="3">
    <source>
        <dbReference type="Proteomes" id="UP000273828"/>
    </source>
</evidence>
<name>A0A3N6LKN1_9EURY</name>
<dbReference type="Proteomes" id="UP000273828">
    <property type="component" value="Unassembled WGS sequence"/>
</dbReference>
<organism evidence="2 3">
    <name type="scientific">Natrarchaeobius halalkaliphilus</name>
    <dbReference type="NCBI Taxonomy" id="1679091"/>
    <lineage>
        <taxon>Archaea</taxon>
        <taxon>Methanobacteriati</taxon>
        <taxon>Methanobacteriota</taxon>
        <taxon>Stenosarchaea group</taxon>
        <taxon>Halobacteria</taxon>
        <taxon>Halobacteriales</taxon>
        <taxon>Natrialbaceae</taxon>
        <taxon>Natrarchaeobius</taxon>
    </lineage>
</organism>
<reference evidence="2 3" key="1">
    <citation type="submission" date="2018-10" db="EMBL/GenBank/DDBJ databases">
        <title>Natrarchaeobius chitinivorans gen. nov., sp. nov., and Natrarchaeobius haloalkaliphilus sp. nov., alkaliphilic, chitin-utilizing haloarchaea from hypersaline alkaline lakes.</title>
        <authorList>
            <person name="Sorokin D.Y."/>
            <person name="Elcheninov A.G."/>
            <person name="Kostrikina N.A."/>
            <person name="Bale N.J."/>
            <person name="Sinninghe Damste J.S."/>
            <person name="Khijniak T.V."/>
            <person name="Kublanov I.V."/>
            <person name="Toshchakov S.V."/>
        </authorList>
    </citation>
    <scope>NUCLEOTIDE SEQUENCE [LARGE SCALE GENOMIC DNA]</scope>
    <source>
        <strain evidence="2 3">AArcht-Sl</strain>
    </source>
</reference>
<dbReference type="EMBL" id="REFY01000006">
    <property type="protein sequence ID" value="RQG87018.1"/>
    <property type="molecule type" value="Genomic_DNA"/>
</dbReference>
<feature type="region of interest" description="Disordered" evidence="1">
    <location>
        <begin position="44"/>
        <end position="72"/>
    </location>
</feature>
<gene>
    <name evidence="2" type="ORF">EA462_15350</name>
</gene>
<accession>A0A3N6LKN1</accession>
<sequence>MVFSDEIGRGDRDRLADGELSIDECRETARDENRIEPQLRIERQLSGRESATTAAETPPRVVRPRPDRFYPF</sequence>
<keyword evidence="3" id="KW-1185">Reference proteome</keyword>
<evidence type="ECO:0000256" key="1">
    <source>
        <dbReference type="SAM" id="MobiDB-lite"/>
    </source>
</evidence>
<protein>
    <submittedName>
        <fullName evidence="2">Uncharacterized protein</fullName>
    </submittedName>
</protein>
<evidence type="ECO:0000313" key="2">
    <source>
        <dbReference type="EMBL" id="RQG87018.1"/>
    </source>
</evidence>
<proteinExistence type="predicted"/>